<evidence type="ECO:0000256" key="12">
    <source>
        <dbReference type="SAM" id="MobiDB-lite"/>
    </source>
</evidence>
<evidence type="ECO:0000256" key="9">
    <source>
        <dbReference type="ARBA" id="ARBA00023237"/>
    </source>
</evidence>
<evidence type="ECO:0000256" key="8">
    <source>
        <dbReference type="ARBA" id="ARBA00023170"/>
    </source>
</evidence>
<comment type="subcellular location">
    <subcellularLocation>
        <location evidence="1 10">Cell outer membrane</location>
        <topology evidence="1 10">Multi-pass membrane protein</topology>
    </subcellularLocation>
</comment>
<dbReference type="InterPro" id="IPR036942">
    <property type="entry name" value="Beta-barrel_TonB_sf"/>
</dbReference>
<evidence type="ECO:0000256" key="1">
    <source>
        <dbReference type="ARBA" id="ARBA00004571"/>
    </source>
</evidence>
<evidence type="ECO:0000313" key="17">
    <source>
        <dbReference type="Proteomes" id="UP000235916"/>
    </source>
</evidence>
<comment type="similarity">
    <text evidence="2 10 11">Belongs to the TonB-dependent receptor family.</text>
</comment>
<protein>
    <submittedName>
        <fullName evidence="16">TonB-dependent siderophore receptor</fullName>
    </submittedName>
</protein>
<gene>
    <name evidence="16" type="ORF">C1O66_09175</name>
</gene>
<dbReference type="InterPro" id="IPR037066">
    <property type="entry name" value="Plug_dom_sf"/>
</dbReference>
<dbReference type="GO" id="GO:0009279">
    <property type="term" value="C:cell outer membrane"/>
    <property type="evidence" value="ECO:0007669"/>
    <property type="project" value="UniProtKB-SubCell"/>
</dbReference>
<dbReference type="Gene3D" id="2.170.130.10">
    <property type="entry name" value="TonB-dependent receptor, plug domain"/>
    <property type="match status" value="1"/>
</dbReference>
<dbReference type="AlphaFoldDB" id="A0A2N8KW52"/>
<proteinExistence type="inferred from homology"/>
<evidence type="ECO:0000259" key="15">
    <source>
        <dbReference type="Pfam" id="PF07715"/>
    </source>
</evidence>
<reference evidence="16 17" key="1">
    <citation type="submission" date="2018-01" db="EMBL/GenBank/DDBJ databases">
        <title>Draft genome sequence of Paucibacter aquatile CR182 isolated from freshwater of the Nakdong River.</title>
        <authorList>
            <person name="Choi A."/>
            <person name="Chung E.J."/>
        </authorList>
    </citation>
    <scope>NUCLEOTIDE SEQUENCE [LARGE SCALE GENOMIC DNA]</scope>
    <source>
        <strain evidence="16 17">CR182</strain>
    </source>
</reference>
<evidence type="ECO:0000256" key="11">
    <source>
        <dbReference type="RuleBase" id="RU003357"/>
    </source>
</evidence>
<feature type="signal peptide" evidence="13">
    <location>
        <begin position="1"/>
        <end position="33"/>
    </location>
</feature>
<dbReference type="Pfam" id="PF07715">
    <property type="entry name" value="Plug"/>
    <property type="match status" value="1"/>
</dbReference>
<keyword evidence="3 10" id="KW-0813">Transport</keyword>
<dbReference type="PANTHER" id="PTHR32552">
    <property type="entry name" value="FERRICHROME IRON RECEPTOR-RELATED"/>
    <property type="match status" value="1"/>
</dbReference>
<dbReference type="RefSeq" id="WP_102767597.1">
    <property type="nucleotide sequence ID" value="NZ_POSP01000003.1"/>
</dbReference>
<feature type="domain" description="TonB-dependent receptor-like beta-barrel" evidence="14">
    <location>
        <begin position="234"/>
        <end position="685"/>
    </location>
</feature>
<sequence length="719" mass="78532">MPTFLSSRPALALRPSLVSSALALLLGSSLAQAQSLPTVSVSGRTAEMPAQVGGFGETPVAKLPLQISLFSQERLLDAGISALSGLTALDASLGDAYNAAGYISYLKIRGYDLDNRFNYRRDGLPINGETMLDLGNKSSIEVLKGSSGIQAGTSSPGGLVNLVVKRPTAQAHTILSGGFSERGTFEAAIDWSQRFGGSGEFGLRVNAAAADLHPQLRDATGTRQLLAVAGEWRVQPGTLLEAEFELNRHSQPSQPGMSLLGNKLPDAKAFDPRTNLNNQTWTLPVEFDNQHASLRLQQRLNADWQAQAHLAVQRLKTDDRLAYAYGCDKEGNYDRYCRDGTYDMFDFRSENERRNSEALDLSLSGRFDTGPLRHQLSTGFLISHYKSRAQAQAYNGVGPGRIDGSAVNPADPSLTDQNTLRDERSREFSLRDTVQLSAELQAWAGLRHTQLNRSSVRTNGSRPTDYSQSLSTPWLGLSYAINPQLMAYASWGEGVESEVTPNRKRYGDAAGRALPALKSRQSEIGLKAGSKAVDWSINAFQINRPVWDDFGDCSDSTPGSCVRRPDGIARHQGLEAQADLKWSGGGLLASAMKLKARRADSSVADINGLKPVNVAENSLRLQVRQDVPALAGLQLNAGLVFEGPRAVLRDNSLNIPGWTRLNAGARFEQSWGRQLLIWRVGVDNIANKRAWKESPFQFDHVYLYPLAPRTFRTSLEIHL</sequence>
<evidence type="ECO:0000256" key="13">
    <source>
        <dbReference type="SAM" id="SignalP"/>
    </source>
</evidence>
<dbReference type="OrthoDB" id="8732650at2"/>
<keyword evidence="13" id="KW-0732">Signal</keyword>
<dbReference type="InterPro" id="IPR012910">
    <property type="entry name" value="Plug_dom"/>
</dbReference>
<evidence type="ECO:0000256" key="2">
    <source>
        <dbReference type="ARBA" id="ARBA00009810"/>
    </source>
</evidence>
<dbReference type="SUPFAM" id="SSF56935">
    <property type="entry name" value="Porins"/>
    <property type="match status" value="1"/>
</dbReference>
<evidence type="ECO:0000256" key="5">
    <source>
        <dbReference type="ARBA" id="ARBA00022692"/>
    </source>
</evidence>
<keyword evidence="7 10" id="KW-0472">Membrane</keyword>
<dbReference type="EMBL" id="POSP01000003">
    <property type="protein sequence ID" value="PND37677.1"/>
    <property type="molecule type" value="Genomic_DNA"/>
</dbReference>
<organism evidence="16 17">
    <name type="scientific">Kinneretia aquatilis</name>
    <dbReference type="NCBI Taxonomy" id="2070761"/>
    <lineage>
        <taxon>Bacteria</taxon>
        <taxon>Pseudomonadati</taxon>
        <taxon>Pseudomonadota</taxon>
        <taxon>Betaproteobacteria</taxon>
        <taxon>Burkholderiales</taxon>
        <taxon>Sphaerotilaceae</taxon>
        <taxon>Roseateles</taxon>
    </lineage>
</organism>
<keyword evidence="8 16" id="KW-0675">Receptor</keyword>
<keyword evidence="17" id="KW-1185">Reference proteome</keyword>
<comment type="caution">
    <text evidence="16">The sequence shown here is derived from an EMBL/GenBank/DDBJ whole genome shotgun (WGS) entry which is preliminary data.</text>
</comment>
<dbReference type="InterPro" id="IPR039426">
    <property type="entry name" value="TonB-dep_rcpt-like"/>
</dbReference>
<name>A0A2N8KW52_9BURK</name>
<accession>A0A2N8KW52</accession>
<keyword evidence="5 10" id="KW-0812">Transmembrane</keyword>
<evidence type="ECO:0000313" key="16">
    <source>
        <dbReference type="EMBL" id="PND37677.1"/>
    </source>
</evidence>
<keyword evidence="6 11" id="KW-0798">TonB box</keyword>
<evidence type="ECO:0000256" key="6">
    <source>
        <dbReference type="ARBA" id="ARBA00023077"/>
    </source>
</evidence>
<feature type="region of interest" description="Disordered" evidence="12">
    <location>
        <begin position="403"/>
        <end position="426"/>
    </location>
</feature>
<evidence type="ECO:0000256" key="7">
    <source>
        <dbReference type="ARBA" id="ARBA00023136"/>
    </source>
</evidence>
<keyword evidence="9 10" id="KW-0998">Cell outer membrane</keyword>
<feature type="chain" id="PRO_5014608022" evidence="13">
    <location>
        <begin position="34"/>
        <end position="719"/>
    </location>
</feature>
<evidence type="ECO:0000256" key="10">
    <source>
        <dbReference type="PROSITE-ProRule" id="PRU01360"/>
    </source>
</evidence>
<evidence type="ECO:0000256" key="3">
    <source>
        <dbReference type="ARBA" id="ARBA00022448"/>
    </source>
</evidence>
<feature type="domain" description="TonB-dependent receptor plug" evidence="15">
    <location>
        <begin position="61"/>
        <end position="158"/>
    </location>
</feature>
<dbReference type="Proteomes" id="UP000235916">
    <property type="component" value="Unassembled WGS sequence"/>
</dbReference>
<dbReference type="GO" id="GO:0015344">
    <property type="term" value="F:siderophore uptake transmembrane transporter activity"/>
    <property type="evidence" value="ECO:0007669"/>
    <property type="project" value="TreeGrafter"/>
</dbReference>
<evidence type="ECO:0000259" key="14">
    <source>
        <dbReference type="Pfam" id="PF00593"/>
    </source>
</evidence>
<dbReference type="PROSITE" id="PS52016">
    <property type="entry name" value="TONB_DEPENDENT_REC_3"/>
    <property type="match status" value="1"/>
</dbReference>
<evidence type="ECO:0000256" key="4">
    <source>
        <dbReference type="ARBA" id="ARBA00022452"/>
    </source>
</evidence>
<dbReference type="PANTHER" id="PTHR32552:SF83">
    <property type="entry name" value="BLR3904 PROTEIN"/>
    <property type="match status" value="1"/>
</dbReference>
<keyword evidence="4 10" id="KW-1134">Transmembrane beta strand</keyword>
<dbReference type="InterPro" id="IPR000531">
    <property type="entry name" value="Beta-barrel_TonB"/>
</dbReference>
<dbReference type="Pfam" id="PF00593">
    <property type="entry name" value="TonB_dep_Rec_b-barrel"/>
    <property type="match status" value="1"/>
</dbReference>
<dbReference type="Gene3D" id="2.40.170.20">
    <property type="entry name" value="TonB-dependent receptor, beta-barrel domain"/>
    <property type="match status" value="1"/>
</dbReference>